<evidence type="ECO:0000313" key="2">
    <source>
        <dbReference type="Proteomes" id="UP000257109"/>
    </source>
</evidence>
<dbReference type="Proteomes" id="UP000257109">
    <property type="component" value="Unassembled WGS sequence"/>
</dbReference>
<dbReference type="CDD" id="cd09272">
    <property type="entry name" value="RNase_HI_RT_Ty1"/>
    <property type="match status" value="1"/>
</dbReference>
<feature type="non-terminal residue" evidence="1">
    <location>
        <position position="1"/>
    </location>
</feature>
<dbReference type="STRING" id="157652.A0A371G5W1"/>
<sequence>MTLRGSIVGRRSTSGYCMFLGGNLVTWRSKKQNVVARSSAEVEFRAMAQGICEGLWMKIILDDLKVKYEGPIKVKHIEIDRHFIKEKLDSGLIVIAHVPMGLQVTYVFTKGLPATRFQEVNES</sequence>
<evidence type="ECO:0000313" key="1">
    <source>
        <dbReference type="EMBL" id="RDX85925.1"/>
    </source>
</evidence>
<dbReference type="AlphaFoldDB" id="A0A371G5W1"/>
<reference evidence="1" key="1">
    <citation type="submission" date="2018-05" db="EMBL/GenBank/DDBJ databases">
        <title>Draft genome of Mucuna pruriens seed.</title>
        <authorList>
            <person name="Nnadi N.E."/>
            <person name="Vos R."/>
            <person name="Hasami M.H."/>
            <person name="Devisetty U.K."/>
            <person name="Aguiy J.C."/>
        </authorList>
    </citation>
    <scope>NUCLEOTIDE SEQUENCE [LARGE SCALE GENOMIC DNA]</scope>
    <source>
        <strain evidence="1">JCA_2017</strain>
    </source>
</reference>
<gene>
    <name evidence="1" type="primary">GIP</name>
    <name evidence="1" type="ORF">CR513_32794</name>
</gene>
<name>A0A371G5W1_MUCPR</name>
<proteinExistence type="predicted"/>
<comment type="caution">
    <text evidence="1">The sequence shown here is derived from an EMBL/GenBank/DDBJ whole genome shotgun (WGS) entry which is preliminary data.</text>
</comment>
<dbReference type="PANTHER" id="PTHR11439:SF440">
    <property type="entry name" value="INTEGRASE CATALYTIC DOMAIN-CONTAINING PROTEIN"/>
    <property type="match status" value="1"/>
</dbReference>
<dbReference type="OrthoDB" id="850842at2759"/>
<dbReference type="EMBL" id="QJKJ01006655">
    <property type="protein sequence ID" value="RDX85925.1"/>
    <property type="molecule type" value="Genomic_DNA"/>
</dbReference>
<dbReference type="PANTHER" id="PTHR11439">
    <property type="entry name" value="GAG-POL-RELATED RETROTRANSPOSON"/>
    <property type="match status" value="1"/>
</dbReference>
<accession>A0A371G5W1</accession>
<organism evidence="1 2">
    <name type="scientific">Mucuna pruriens</name>
    <name type="common">Velvet bean</name>
    <name type="synonym">Dolichos pruriens</name>
    <dbReference type="NCBI Taxonomy" id="157652"/>
    <lineage>
        <taxon>Eukaryota</taxon>
        <taxon>Viridiplantae</taxon>
        <taxon>Streptophyta</taxon>
        <taxon>Embryophyta</taxon>
        <taxon>Tracheophyta</taxon>
        <taxon>Spermatophyta</taxon>
        <taxon>Magnoliopsida</taxon>
        <taxon>eudicotyledons</taxon>
        <taxon>Gunneridae</taxon>
        <taxon>Pentapetalae</taxon>
        <taxon>rosids</taxon>
        <taxon>fabids</taxon>
        <taxon>Fabales</taxon>
        <taxon>Fabaceae</taxon>
        <taxon>Papilionoideae</taxon>
        <taxon>50 kb inversion clade</taxon>
        <taxon>NPAAA clade</taxon>
        <taxon>indigoferoid/millettioid clade</taxon>
        <taxon>Phaseoleae</taxon>
        <taxon>Mucuna</taxon>
    </lineage>
</organism>
<protein>
    <submittedName>
        <fullName evidence="1">Copia protein</fullName>
    </submittedName>
</protein>
<keyword evidence="2" id="KW-1185">Reference proteome</keyword>